<evidence type="ECO:0000313" key="4">
    <source>
        <dbReference type="Proteomes" id="UP001157733"/>
    </source>
</evidence>
<dbReference type="Proteomes" id="UP001157733">
    <property type="component" value="Chromosome"/>
</dbReference>
<accession>A0ABN8W3W5</accession>
<evidence type="ECO:0000256" key="1">
    <source>
        <dbReference type="ARBA" id="ARBA00022723"/>
    </source>
</evidence>
<keyword evidence="4" id="KW-1185">Reference proteome</keyword>
<gene>
    <name evidence="3" type="primary">yacG</name>
    <name evidence="3" type="ORF">NSPWAT_2718</name>
</gene>
<dbReference type="InterPro" id="IPR013088">
    <property type="entry name" value="Znf_NHR/GATA"/>
</dbReference>
<keyword evidence="2" id="KW-0862">Zinc</keyword>
<dbReference type="PANTHER" id="PTHR36150">
    <property type="entry name" value="DNA GYRASE INHIBITOR YACG"/>
    <property type="match status" value="1"/>
</dbReference>
<dbReference type="PANTHER" id="PTHR36150:SF1">
    <property type="entry name" value="DNA GYRASE INHIBITOR YACG"/>
    <property type="match status" value="1"/>
</dbReference>
<dbReference type="InterPro" id="IPR005584">
    <property type="entry name" value="DNA_gyrase_inhibitor_YacG"/>
</dbReference>
<proteinExistence type="inferred from homology"/>
<dbReference type="HAMAP" id="MF_00649">
    <property type="entry name" value="DNA_gyrase_inhibitor_YacG"/>
    <property type="match status" value="1"/>
</dbReference>
<sequence>MDRNTMSPSSLKCPTCKKNVVKDGNAFFPFCSERCRLADLGKWLDGAYAIPDTDTPPLPDADPENN</sequence>
<dbReference type="EMBL" id="OX336137">
    <property type="protein sequence ID" value="CAI2719574.1"/>
    <property type="molecule type" value="Genomic_DNA"/>
</dbReference>
<evidence type="ECO:0000256" key="2">
    <source>
        <dbReference type="ARBA" id="ARBA00022833"/>
    </source>
</evidence>
<name>A0ABN8W3W5_9BACT</name>
<dbReference type="Pfam" id="PF03884">
    <property type="entry name" value="YacG"/>
    <property type="match status" value="1"/>
</dbReference>
<organism evidence="3 4">
    <name type="scientific">Nitrospina watsonii</name>
    <dbReference type="NCBI Taxonomy" id="1323948"/>
    <lineage>
        <taxon>Bacteria</taxon>
        <taxon>Pseudomonadati</taxon>
        <taxon>Nitrospinota/Tectimicrobiota group</taxon>
        <taxon>Nitrospinota</taxon>
        <taxon>Nitrospinia</taxon>
        <taxon>Nitrospinales</taxon>
        <taxon>Nitrospinaceae</taxon>
        <taxon>Nitrospina</taxon>
    </lineage>
</organism>
<dbReference type="Gene3D" id="3.30.50.10">
    <property type="entry name" value="Erythroid Transcription Factor GATA-1, subunit A"/>
    <property type="match status" value="1"/>
</dbReference>
<reference evidence="3 4" key="1">
    <citation type="submission" date="2022-09" db="EMBL/GenBank/DDBJ databases">
        <authorList>
            <person name="Kop L."/>
        </authorList>
    </citation>
    <scope>NUCLEOTIDE SEQUENCE [LARGE SCALE GENOMIC DNA]</scope>
    <source>
        <strain evidence="3 4">347</strain>
    </source>
</reference>
<keyword evidence="1" id="KW-0479">Metal-binding</keyword>
<evidence type="ECO:0000313" key="3">
    <source>
        <dbReference type="EMBL" id="CAI2719574.1"/>
    </source>
</evidence>
<dbReference type="SUPFAM" id="SSF57716">
    <property type="entry name" value="Glucocorticoid receptor-like (DNA-binding domain)"/>
    <property type="match status" value="1"/>
</dbReference>
<protein>
    <submittedName>
        <fullName evidence="3">DNA gyrase inhibitor YacG</fullName>
    </submittedName>
</protein>